<evidence type="ECO:0000313" key="2">
    <source>
        <dbReference type="EMBL" id="KAH9325705.1"/>
    </source>
</evidence>
<sequence>LLLFSSPSHGAGHLNQFGTNKGQNEVAGLFLTTVKRRLSEGNHSPTKAQEHGEIVKQVSSKEEGKILLVVHDIPSLFNGCMWQDTKGSWRHKQKDEKKNEEQENEEDVKRIPNKCQGIEEIEHIKDVQRYECVLKSLFSSTPIQFCCLESFGNNMTLLSLPCKTWQVTVHMDQQARKGVIRGEKSEQVRKDEVDLPRDDVRRCTCETREFPGVHGLFQSTVNFRSVAHGKSYDVLFDHVKGLFHHSVSWPCLGEHIYANKGQDGKKALCKGLTVYFPSNKVGFCDSPRYSQI</sequence>
<accession>A0AA38GPV1</accession>
<organism evidence="2 3">
    <name type="scientific">Taxus chinensis</name>
    <name type="common">Chinese yew</name>
    <name type="synonym">Taxus wallichiana var. chinensis</name>
    <dbReference type="NCBI Taxonomy" id="29808"/>
    <lineage>
        <taxon>Eukaryota</taxon>
        <taxon>Viridiplantae</taxon>
        <taxon>Streptophyta</taxon>
        <taxon>Embryophyta</taxon>
        <taxon>Tracheophyta</taxon>
        <taxon>Spermatophyta</taxon>
        <taxon>Pinopsida</taxon>
        <taxon>Pinidae</taxon>
        <taxon>Conifers II</taxon>
        <taxon>Cupressales</taxon>
        <taxon>Taxaceae</taxon>
        <taxon>Taxus</taxon>
    </lineage>
</organism>
<proteinExistence type="predicted"/>
<evidence type="ECO:0000313" key="3">
    <source>
        <dbReference type="Proteomes" id="UP000824469"/>
    </source>
</evidence>
<protein>
    <submittedName>
        <fullName evidence="2">Uncharacterized protein</fullName>
    </submittedName>
</protein>
<feature type="region of interest" description="Disordered" evidence="1">
    <location>
        <begin position="88"/>
        <end position="108"/>
    </location>
</feature>
<dbReference type="Proteomes" id="UP000824469">
    <property type="component" value="Unassembled WGS sequence"/>
</dbReference>
<comment type="caution">
    <text evidence="2">The sequence shown here is derived from an EMBL/GenBank/DDBJ whole genome shotgun (WGS) entry which is preliminary data.</text>
</comment>
<dbReference type="AlphaFoldDB" id="A0AA38GPV1"/>
<gene>
    <name evidence="2" type="ORF">KI387_005883</name>
</gene>
<keyword evidence="3" id="KW-1185">Reference proteome</keyword>
<reference evidence="2 3" key="1">
    <citation type="journal article" date="2021" name="Nat. Plants">
        <title>The Taxus genome provides insights into paclitaxel biosynthesis.</title>
        <authorList>
            <person name="Xiong X."/>
            <person name="Gou J."/>
            <person name="Liao Q."/>
            <person name="Li Y."/>
            <person name="Zhou Q."/>
            <person name="Bi G."/>
            <person name="Li C."/>
            <person name="Du R."/>
            <person name="Wang X."/>
            <person name="Sun T."/>
            <person name="Guo L."/>
            <person name="Liang H."/>
            <person name="Lu P."/>
            <person name="Wu Y."/>
            <person name="Zhang Z."/>
            <person name="Ro D.K."/>
            <person name="Shang Y."/>
            <person name="Huang S."/>
            <person name="Yan J."/>
        </authorList>
    </citation>
    <scope>NUCLEOTIDE SEQUENCE [LARGE SCALE GENOMIC DNA]</scope>
    <source>
        <strain evidence="2">Ta-2019</strain>
    </source>
</reference>
<dbReference type="EMBL" id="JAHRHJ020000002">
    <property type="protein sequence ID" value="KAH9325705.1"/>
    <property type="molecule type" value="Genomic_DNA"/>
</dbReference>
<feature type="non-terminal residue" evidence="2">
    <location>
        <position position="1"/>
    </location>
</feature>
<name>A0AA38GPV1_TAXCH</name>
<evidence type="ECO:0000256" key="1">
    <source>
        <dbReference type="SAM" id="MobiDB-lite"/>
    </source>
</evidence>